<proteinExistence type="inferred from homology"/>
<comment type="function">
    <text evidence="2">Hydrolyzes RNA 2',3'-cyclic phosphodiester to an RNA 2'-phosphomonoester.</text>
</comment>
<feature type="compositionally biased region" description="Basic and acidic residues" evidence="3">
    <location>
        <begin position="1"/>
        <end position="12"/>
    </location>
</feature>
<dbReference type="InterPro" id="IPR009097">
    <property type="entry name" value="Cyclic_Pdiesterase"/>
</dbReference>
<evidence type="ECO:0000313" key="6">
    <source>
        <dbReference type="Proteomes" id="UP000278962"/>
    </source>
</evidence>
<dbReference type="OrthoDB" id="9787070at2"/>
<feature type="active site" description="Proton acceptor" evidence="2">
    <location>
        <position position="160"/>
    </location>
</feature>
<reference evidence="5 6" key="1">
    <citation type="submission" date="2018-10" db="EMBL/GenBank/DDBJ databases">
        <title>Genomic Encyclopedia of Archaeal and Bacterial Type Strains, Phase II (KMG-II): from individual species to whole genera.</title>
        <authorList>
            <person name="Goeker M."/>
        </authorList>
    </citation>
    <scope>NUCLEOTIDE SEQUENCE [LARGE SCALE GENOMIC DNA]</scope>
    <source>
        <strain evidence="5 6">DSM 14954</strain>
    </source>
</reference>
<dbReference type="Pfam" id="PF02834">
    <property type="entry name" value="LigT_PEase"/>
    <property type="match status" value="1"/>
</dbReference>
<dbReference type="AlphaFoldDB" id="A0A660L7A9"/>
<evidence type="ECO:0000256" key="1">
    <source>
        <dbReference type="ARBA" id="ARBA00022801"/>
    </source>
</evidence>
<dbReference type="RefSeq" id="WP_121256036.1">
    <property type="nucleotide sequence ID" value="NZ_RBIL01000002.1"/>
</dbReference>
<dbReference type="PANTHER" id="PTHR35561:SF1">
    <property type="entry name" value="RNA 2',3'-CYCLIC PHOSPHODIESTERASE"/>
    <property type="match status" value="1"/>
</dbReference>
<feature type="region of interest" description="Disordered" evidence="3">
    <location>
        <begin position="1"/>
        <end position="37"/>
    </location>
</feature>
<dbReference type="GO" id="GO:0008664">
    <property type="term" value="F:RNA 2',3'-cyclic 3'-phosphodiesterase activity"/>
    <property type="evidence" value="ECO:0007669"/>
    <property type="project" value="UniProtKB-EC"/>
</dbReference>
<dbReference type="GO" id="GO:0004113">
    <property type="term" value="F:2',3'-cyclic-nucleotide 3'-phosphodiesterase activity"/>
    <property type="evidence" value="ECO:0007669"/>
    <property type="project" value="InterPro"/>
</dbReference>
<feature type="compositionally biased region" description="Low complexity" evidence="3">
    <location>
        <begin position="24"/>
        <end position="35"/>
    </location>
</feature>
<accession>A0A660L7A9</accession>
<feature type="domain" description="Phosphoesterase HXTX" evidence="4">
    <location>
        <begin position="48"/>
        <end position="123"/>
    </location>
</feature>
<comment type="caution">
    <text evidence="5">The sequence shown here is derived from an EMBL/GenBank/DDBJ whole genome shotgun (WGS) entry which is preliminary data.</text>
</comment>
<evidence type="ECO:0000256" key="3">
    <source>
        <dbReference type="SAM" id="MobiDB-lite"/>
    </source>
</evidence>
<sequence length="213" mass="22590">MTEGARGREDRGAPATPSPPAAPAAPSSPAASSSPGDAARPLRLFLALDLPDDVRDALAAAGRAADPDVWRPVPPEALHITLAFLGPRPPGDVDRIAPVLHAESVAPQLVLGDVLLLPPRRARVLTVEVHGPLAELQARVSAGLEAAGVYTPEARPFRAHVTIARLRPRVRSPRDAPLDLEPIAFAGRAVTLYASRLHPRGARYEPLVTQRVR</sequence>
<keyword evidence="6" id="KW-1185">Reference proteome</keyword>
<evidence type="ECO:0000259" key="4">
    <source>
        <dbReference type="Pfam" id="PF02834"/>
    </source>
</evidence>
<keyword evidence="5" id="KW-0436">Ligase</keyword>
<dbReference type="EC" id="3.1.4.58" evidence="2"/>
<feature type="active site" description="Proton donor" evidence="2">
    <location>
        <position position="79"/>
    </location>
</feature>
<feature type="short sequence motif" description="HXTX 2" evidence="2">
    <location>
        <begin position="160"/>
        <end position="163"/>
    </location>
</feature>
<comment type="catalytic activity">
    <reaction evidence="2">
        <text>a 3'-end 2',3'-cyclophospho-ribonucleotide-RNA + H2O = a 3'-end 2'-phospho-ribonucleotide-RNA + H(+)</text>
        <dbReference type="Rhea" id="RHEA:11828"/>
        <dbReference type="Rhea" id="RHEA-COMP:10464"/>
        <dbReference type="Rhea" id="RHEA-COMP:17353"/>
        <dbReference type="ChEBI" id="CHEBI:15377"/>
        <dbReference type="ChEBI" id="CHEBI:15378"/>
        <dbReference type="ChEBI" id="CHEBI:83064"/>
        <dbReference type="ChEBI" id="CHEBI:173113"/>
        <dbReference type="EC" id="3.1.4.58"/>
    </reaction>
</comment>
<dbReference type="PANTHER" id="PTHR35561">
    <property type="entry name" value="RNA 2',3'-CYCLIC PHOSPHODIESTERASE"/>
    <property type="match status" value="1"/>
</dbReference>
<dbReference type="Gene3D" id="3.90.1140.10">
    <property type="entry name" value="Cyclic phosphodiesterase"/>
    <property type="match status" value="1"/>
</dbReference>
<dbReference type="NCBIfam" id="TIGR02258">
    <property type="entry name" value="2_5_ligase"/>
    <property type="match status" value="1"/>
</dbReference>
<organism evidence="5 6">
    <name type="scientific">Solirubrobacter pauli</name>
    <dbReference type="NCBI Taxonomy" id="166793"/>
    <lineage>
        <taxon>Bacteria</taxon>
        <taxon>Bacillati</taxon>
        <taxon>Actinomycetota</taxon>
        <taxon>Thermoleophilia</taxon>
        <taxon>Solirubrobacterales</taxon>
        <taxon>Solirubrobacteraceae</taxon>
        <taxon>Solirubrobacter</taxon>
    </lineage>
</organism>
<protein>
    <recommendedName>
        <fullName evidence="2">RNA 2',3'-cyclic phosphodiesterase</fullName>
        <shortName evidence="2">RNA 2',3'-CPDase</shortName>
        <ecNumber evidence="2">3.1.4.58</ecNumber>
    </recommendedName>
</protein>
<dbReference type="HAMAP" id="MF_01940">
    <property type="entry name" value="RNA_CPDase"/>
    <property type="match status" value="1"/>
</dbReference>
<evidence type="ECO:0000256" key="2">
    <source>
        <dbReference type="HAMAP-Rule" id="MF_01940"/>
    </source>
</evidence>
<gene>
    <name evidence="5" type="ORF">C8N24_5482</name>
</gene>
<comment type="similarity">
    <text evidence="2">Belongs to the 2H phosphoesterase superfamily. ThpR family.</text>
</comment>
<dbReference type="GO" id="GO:0016874">
    <property type="term" value="F:ligase activity"/>
    <property type="evidence" value="ECO:0007669"/>
    <property type="project" value="UniProtKB-KW"/>
</dbReference>
<dbReference type="Proteomes" id="UP000278962">
    <property type="component" value="Unassembled WGS sequence"/>
</dbReference>
<dbReference type="InterPro" id="IPR014051">
    <property type="entry name" value="Phosphoesterase_HXTX"/>
</dbReference>
<dbReference type="SUPFAM" id="SSF55144">
    <property type="entry name" value="LigT-like"/>
    <property type="match status" value="1"/>
</dbReference>
<dbReference type="InterPro" id="IPR004175">
    <property type="entry name" value="RNA_CPDase"/>
</dbReference>
<feature type="short sequence motif" description="HXTX 1" evidence="2">
    <location>
        <begin position="79"/>
        <end position="82"/>
    </location>
</feature>
<keyword evidence="1 2" id="KW-0378">Hydrolase</keyword>
<name>A0A660L7A9_9ACTN</name>
<dbReference type="EMBL" id="RBIL01000002">
    <property type="protein sequence ID" value="RKQ87460.1"/>
    <property type="molecule type" value="Genomic_DNA"/>
</dbReference>
<evidence type="ECO:0000313" key="5">
    <source>
        <dbReference type="EMBL" id="RKQ87460.1"/>
    </source>
</evidence>